<feature type="binding site" evidence="8">
    <location>
        <position position="99"/>
    </location>
    <ligand>
        <name>Mg(2+)</name>
        <dbReference type="ChEBI" id="CHEBI:18420"/>
    </ligand>
</feature>
<feature type="binding site" evidence="8">
    <location>
        <position position="26"/>
    </location>
    <ligand>
        <name>GTP</name>
        <dbReference type="ChEBI" id="CHEBI:37565"/>
    </ligand>
</feature>
<keyword evidence="3 8" id="KW-0479">Metal-binding</keyword>
<dbReference type="Gene3D" id="3.90.550.10">
    <property type="entry name" value="Spore Coat Polysaccharide Biosynthesis Protein SpsA, Chain A"/>
    <property type="match status" value="1"/>
</dbReference>
<proteinExistence type="inferred from homology"/>
<evidence type="ECO:0000256" key="1">
    <source>
        <dbReference type="ARBA" id="ARBA00022490"/>
    </source>
</evidence>
<evidence type="ECO:0000256" key="8">
    <source>
        <dbReference type="HAMAP-Rule" id="MF_00316"/>
    </source>
</evidence>
<feature type="binding site" evidence="8">
    <location>
        <begin position="14"/>
        <end position="16"/>
    </location>
    <ligand>
        <name>GTP</name>
        <dbReference type="ChEBI" id="CHEBI:37565"/>
    </ligand>
</feature>
<dbReference type="InterPro" id="IPR025877">
    <property type="entry name" value="MobA-like_NTP_Trfase"/>
</dbReference>
<dbReference type="CDD" id="cd02503">
    <property type="entry name" value="MobA"/>
    <property type="match status" value="1"/>
</dbReference>
<feature type="binding site" evidence="8">
    <location>
        <position position="99"/>
    </location>
    <ligand>
        <name>GTP</name>
        <dbReference type="ChEBI" id="CHEBI:37565"/>
    </ligand>
</feature>
<evidence type="ECO:0000256" key="6">
    <source>
        <dbReference type="ARBA" id="ARBA00023134"/>
    </source>
</evidence>
<dbReference type="GO" id="GO:0005525">
    <property type="term" value="F:GTP binding"/>
    <property type="evidence" value="ECO:0007669"/>
    <property type="project" value="UniProtKB-UniRule"/>
</dbReference>
<dbReference type="EC" id="2.7.7.77" evidence="8"/>
<reference evidence="10" key="1">
    <citation type="submission" date="2022-03" db="EMBL/GenBank/DDBJ databases">
        <title>Draft Genome Sequence of Firmicute Strain S0AB, a Heterotrophic Iron/Sulfur-Oxidizing Extreme Acidophile.</title>
        <authorList>
            <person name="Vergara E."/>
            <person name="Pakostova E."/>
            <person name="Johnson D.B."/>
            <person name="Holmes D.S."/>
        </authorList>
    </citation>
    <scope>NUCLEOTIDE SEQUENCE</scope>
    <source>
        <strain evidence="10">S0AB</strain>
    </source>
</reference>
<evidence type="ECO:0000256" key="7">
    <source>
        <dbReference type="ARBA" id="ARBA00023150"/>
    </source>
</evidence>
<evidence type="ECO:0000256" key="5">
    <source>
        <dbReference type="ARBA" id="ARBA00022842"/>
    </source>
</evidence>
<keyword evidence="1 8" id="KW-0963">Cytoplasm</keyword>
<gene>
    <name evidence="8 10" type="primary">mobA</name>
    <name evidence="10" type="ORF">MM817_01993</name>
</gene>
<comment type="function">
    <text evidence="8">Transfers a GMP moiety from GTP to Mo-molybdopterin (Mo-MPT) cofactor (Moco or molybdenum cofactor) to form Mo-molybdopterin guanine dinucleotide (Mo-MGD) cofactor.</text>
</comment>
<evidence type="ECO:0000259" key="9">
    <source>
        <dbReference type="Pfam" id="PF12804"/>
    </source>
</evidence>
<comment type="catalytic activity">
    <reaction evidence="8">
        <text>Mo-molybdopterin + GTP + H(+) = Mo-molybdopterin guanine dinucleotide + diphosphate</text>
        <dbReference type="Rhea" id="RHEA:34243"/>
        <dbReference type="ChEBI" id="CHEBI:15378"/>
        <dbReference type="ChEBI" id="CHEBI:33019"/>
        <dbReference type="ChEBI" id="CHEBI:37565"/>
        <dbReference type="ChEBI" id="CHEBI:71302"/>
        <dbReference type="ChEBI" id="CHEBI:71310"/>
        <dbReference type="EC" id="2.7.7.77"/>
    </reaction>
</comment>
<comment type="caution">
    <text evidence="10">The sequence shown here is derived from an EMBL/GenBank/DDBJ whole genome shotgun (WGS) entry which is preliminary data.</text>
</comment>
<dbReference type="EMBL" id="JALBUF010000006">
    <property type="protein sequence ID" value="MCI0183702.1"/>
    <property type="molecule type" value="Genomic_DNA"/>
</dbReference>
<organism evidence="10 11">
    <name type="scientific">Sulfoacidibacillus ferrooxidans</name>
    <dbReference type="NCBI Taxonomy" id="2005001"/>
    <lineage>
        <taxon>Bacteria</taxon>
        <taxon>Bacillati</taxon>
        <taxon>Bacillota</taxon>
        <taxon>Bacilli</taxon>
        <taxon>Bacillales</taxon>
        <taxon>Alicyclobacillaceae</taxon>
        <taxon>Sulfoacidibacillus</taxon>
    </lineage>
</organism>
<protein>
    <recommendedName>
        <fullName evidence="8">Probable molybdenum cofactor guanylyltransferase</fullName>
        <shortName evidence="8">MoCo guanylyltransferase</shortName>
        <ecNumber evidence="8">2.7.7.77</ecNumber>
    </recommendedName>
    <alternativeName>
        <fullName evidence="8">GTP:molybdopterin guanylyltransferase</fullName>
    </alternativeName>
    <alternativeName>
        <fullName evidence="8">Mo-MPT guanylyltransferase</fullName>
    </alternativeName>
    <alternativeName>
        <fullName evidence="8">Molybdopterin guanylyltransferase</fullName>
    </alternativeName>
    <alternativeName>
        <fullName evidence="8">Molybdopterin-guanine dinucleotide synthase</fullName>
        <shortName evidence="8">MGD synthase</shortName>
    </alternativeName>
</protein>
<feature type="binding site" evidence="8">
    <location>
        <position position="70"/>
    </location>
    <ligand>
        <name>GTP</name>
        <dbReference type="ChEBI" id="CHEBI:37565"/>
    </ligand>
</feature>
<dbReference type="GO" id="GO:0046872">
    <property type="term" value="F:metal ion binding"/>
    <property type="evidence" value="ECO:0007669"/>
    <property type="project" value="UniProtKB-KW"/>
</dbReference>
<keyword evidence="11" id="KW-1185">Reference proteome</keyword>
<dbReference type="GO" id="GO:0061603">
    <property type="term" value="F:molybdenum cofactor guanylyltransferase activity"/>
    <property type="evidence" value="ECO:0007669"/>
    <property type="project" value="UniProtKB-EC"/>
</dbReference>
<dbReference type="Pfam" id="PF12804">
    <property type="entry name" value="NTP_transf_3"/>
    <property type="match status" value="1"/>
</dbReference>
<dbReference type="InterPro" id="IPR013482">
    <property type="entry name" value="Molybde_CF_guanTrfase"/>
</dbReference>
<dbReference type="InterPro" id="IPR029044">
    <property type="entry name" value="Nucleotide-diphossugar_trans"/>
</dbReference>
<comment type="cofactor">
    <cofactor evidence="8">
        <name>Mg(2+)</name>
        <dbReference type="ChEBI" id="CHEBI:18420"/>
    </cofactor>
</comment>
<keyword evidence="7 8" id="KW-0501">Molybdenum cofactor biosynthesis</keyword>
<comment type="subcellular location">
    <subcellularLocation>
        <location evidence="8">Cytoplasm</location>
    </subcellularLocation>
</comment>
<comment type="caution">
    <text evidence="8">Lacks conserved residue(s) required for the propagation of feature annotation.</text>
</comment>
<evidence type="ECO:0000313" key="11">
    <source>
        <dbReference type="Proteomes" id="UP001139263"/>
    </source>
</evidence>
<dbReference type="HAMAP" id="MF_00316">
    <property type="entry name" value="MobA"/>
    <property type="match status" value="1"/>
</dbReference>
<keyword evidence="2 8" id="KW-0808">Transferase</keyword>
<dbReference type="SUPFAM" id="SSF53448">
    <property type="entry name" value="Nucleotide-diphospho-sugar transferases"/>
    <property type="match status" value="1"/>
</dbReference>
<keyword evidence="4 8" id="KW-0547">Nucleotide-binding</keyword>
<evidence type="ECO:0000256" key="2">
    <source>
        <dbReference type="ARBA" id="ARBA00022679"/>
    </source>
</evidence>
<comment type="similarity">
    <text evidence="8">Belongs to the MobA family.</text>
</comment>
<keyword evidence="6 8" id="KW-0342">GTP-binding</keyword>
<evidence type="ECO:0000256" key="3">
    <source>
        <dbReference type="ARBA" id="ARBA00022723"/>
    </source>
</evidence>
<evidence type="ECO:0000313" key="10">
    <source>
        <dbReference type="EMBL" id="MCI0183702.1"/>
    </source>
</evidence>
<dbReference type="PANTHER" id="PTHR19136:SF81">
    <property type="entry name" value="MOLYBDENUM COFACTOR GUANYLYLTRANSFERASE"/>
    <property type="match status" value="1"/>
</dbReference>
<comment type="domain">
    <text evidence="8">The N-terminal domain determines nucleotide recognition and specific binding, while the C-terminal domain determines the specific binding to the target protein.</text>
</comment>
<keyword evidence="5 8" id="KW-0460">Magnesium</keyword>
<sequence>MLKTQRAKISAVILAGGFSSRMGQDKALLQIGHRTCVGRVVSQVLQITNDVWIVRRPDQSLLDEGQVIVDIHPGQGPLAGMEVGLLHIHEPICFVLSVDLPLVRVELLQFLYEQMQDDTQCDAVIPEYEGRLYPLLGVYRQTLQPMIAEMLRQNKRRVFDLINAIPVRVCTHEQWKVYDPLAISFLMMNTMDEMKHVMDLIEEGGLLS</sequence>
<dbReference type="Proteomes" id="UP001139263">
    <property type="component" value="Unassembled WGS sequence"/>
</dbReference>
<keyword evidence="10" id="KW-0548">Nucleotidyltransferase</keyword>
<feature type="domain" description="MobA-like NTP transferase" evidence="9">
    <location>
        <begin position="11"/>
        <end position="158"/>
    </location>
</feature>
<dbReference type="GO" id="GO:0005737">
    <property type="term" value="C:cytoplasm"/>
    <property type="evidence" value="ECO:0007669"/>
    <property type="project" value="UniProtKB-SubCell"/>
</dbReference>
<name>A0A9X2AEU1_9BACL</name>
<dbReference type="AlphaFoldDB" id="A0A9X2AEU1"/>
<dbReference type="GO" id="GO:0006777">
    <property type="term" value="P:Mo-molybdopterin cofactor biosynthetic process"/>
    <property type="evidence" value="ECO:0007669"/>
    <property type="project" value="UniProtKB-KW"/>
</dbReference>
<evidence type="ECO:0000256" key="4">
    <source>
        <dbReference type="ARBA" id="ARBA00022741"/>
    </source>
</evidence>
<dbReference type="PANTHER" id="PTHR19136">
    <property type="entry name" value="MOLYBDENUM COFACTOR GUANYLYLTRANSFERASE"/>
    <property type="match status" value="1"/>
</dbReference>
<dbReference type="RefSeq" id="WP_241714314.1">
    <property type="nucleotide sequence ID" value="NZ_JALBUF010000006.1"/>
</dbReference>
<accession>A0A9X2AEU1</accession>